<keyword evidence="5" id="KW-1185">Reference proteome</keyword>
<dbReference type="EMBL" id="SRLO01000514">
    <property type="protein sequence ID" value="TNN53505.1"/>
    <property type="molecule type" value="Genomic_DNA"/>
</dbReference>
<protein>
    <recommendedName>
        <fullName evidence="3">C2H2-type domain-containing protein</fullName>
    </recommendedName>
</protein>
<feature type="compositionally biased region" description="Polar residues" evidence="2">
    <location>
        <begin position="96"/>
        <end position="117"/>
    </location>
</feature>
<evidence type="ECO:0000256" key="1">
    <source>
        <dbReference type="PROSITE-ProRule" id="PRU00042"/>
    </source>
</evidence>
<feature type="region of interest" description="Disordered" evidence="2">
    <location>
        <begin position="1"/>
        <end position="29"/>
    </location>
</feature>
<dbReference type="PROSITE" id="PS50157">
    <property type="entry name" value="ZINC_FINGER_C2H2_2"/>
    <property type="match status" value="1"/>
</dbReference>
<dbReference type="AlphaFoldDB" id="A0A4Z2GJS2"/>
<evidence type="ECO:0000313" key="5">
    <source>
        <dbReference type="Proteomes" id="UP000314294"/>
    </source>
</evidence>
<proteinExistence type="predicted"/>
<keyword evidence="1" id="KW-0863">Zinc-finger</keyword>
<feature type="compositionally biased region" description="Low complexity" evidence="2">
    <location>
        <begin position="118"/>
        <end position="130"/>
    </location>
</feature>
<dbReference type="Proteomes" id="UP000314294">
    <property type="component" value="Unassembled WGS sequence"/>
</dbReference>
<accession>A0A4Z2GJS2</accession>
<name>A0A4Z2GJS2_9TELE</name>
<dbReference type="GO" id="GO:0008270">
    <property type="term" value="F:zinc ion binding"/>
    <property type="evidence" value="ECO:0007669"/>
    <property type="project" value="UniProtKB-KW"/>
</dbReference>
<evidence type="ECO:0000256" key="2">
    <source>
        <dbReference type="SAM" id="MobiDB-lite"/>
    </source>
</evidence>
<keyword evidence="1" id="KW-0479">Metal-binding</keyword>
<comment type="caution">
    <text evidence="4">The sequence shown here is derived from an EMBL/GenBank/DDBJ whole genome shotgun (WGS) entry which is preliminary data.</text>
</comment>
<dbReference type="InterPro" id="IPR013087">
    <property type="entry name" value="Znf_C2H2_type"/>
</dbReference>
<reference evidence="4 5" key="1">
    <citation type="submission" date="2019-03" db="EMBL/GenBank/DDBJ databases">
        <title>First draft genome of Liparis tanakae, snailfish: a comprehensive survey of snailfish specific genes.</title>
        <authorList>
            <person name="Kim W."/>
            <person name="Song I."/>
            <person name="Jeong J.-H."/>
            <person name="Kim D."/>
            <person name="Kim S."/>
            <person name="Ryu S."/>
            <person name="Song J.Y."/>
            <person name="Lee S.K."/>
        </authorList>
    </citation>
    <scope>NUCLEOTIDE SEQUENCE [LARGE SCALE GENOMIC DNA]</scope>
    <source>
        <tissue evidence="4">Muscle</tissue>
    </source>
</reference>
<feature type="domain" description="C2H2-type" evidence="3">
    <location>
        <begin position="153"/>
        <end position="181"/>
    </location>
</feature>
<sequence length="228" mass="24792">MGTKTESETSKQRDNETEIKPTNRQETKERLAQYIGGETQVYGMRQSRRQEWLRAVPPSSIESASVSPSPEVRLPPTAAGLSSFCSFLVNGKSLTNPSNSCPSGWSSELNSESTSMQNPESNSTSTSSSIKKPESAVSSPPILRYQPTSCSLFLCDTCSHAAHAKKKLSLHQSPSHSDSPPFTRLHHWASRSPSGCRCSTACRTSLSDCGDFPLHPQVTFPVQTKATV</sequence>
<gene>
    <name evidence="4" type="ORF">EYF80_036278</name>
</gene>
<keyword evidence="1" id="KW-0862">Zinc</keyword>
<feature type="region of interest" description="Disordered" evidence="2">
    <location>
        <begin position="96"/>
        <end position="140"/>
    </location>
</feature>
<evidence type="ECO:0000259" key="3">
    <source>
        <dbReference type="PROSITE" id="PS50157"/>
    </source>
</evidence>
<organism evidence="4 5">
    <name type="scientific">Liparis tanakae</name>
    <name type="common">Tanaka's snailfish</name>
    <dbReference type="NCBI Taxonomy" id="230148"/>
    <lineage>
        <taxon>Eukaryota</taxon>
        <taxon>Metazoa</taxon>
        <taxon>Chordata</taxon>
        <taxon>Craniata</taxon>
        <taxon>Vertebrata</taxon>
        <taxon>Euteleostomi</taxon>
        <taxon>Actinopterygii</taxon>
        <taxon>Neopterygii</taxon>
        <taxon>Teleostei</taxon>
        <taxon>Neoteleostei</taxon>
        <taxon>Acanthomorphata</taxon>
        <taxon>Eupercaria</taxon>
        <taxon>Perciformes</taxon>
        <taxon>Cottioidei</taxon>
        <taxon>Cottales</taxon>
        <taxon>Liparidae</taxon>
        <taxon>Liparis</taxon>
    </lineage>
</organism>
<evidence type="ECO:0000313" key="4">
    <source>
        <dbReference type="EMBL" id="TNN53505.1"/>
    </source>
</evidence>